<dbReference type="PRINTS" id="PR00412">
    <property type="entry name" value="EPOXHYDRLASE"/>
</dbReference>
<accession>A0AA90S831</accession>
<dbReference type="RefSeq" id="WP_305111198.1">
    <property type="nucleotide sequence ID" value="NZ_JAUTIX010000003.1"/>
</dbReference>
<organism evidence="3 4">
    <name type="scientific">Tsukamurella strandjordii</name>
    <dbReference type="NCBI Taxonomy" id="147577"/>
    <lineage>
        <taxon>Bacteria</taxon>
        <taxon>Bacillati</taxon>
        <taxon>Actinomycetota</taxon>
        <taxon>Actinomycetes</taxon>
        <taxon>Mycobacteriales</taxon>
        <taxon>Tsukamurellaceae</taxon>
        <taxon>Tsukamurella</taxon>
    </lineage>
</organism>
<dbReference type="GO" id="GO:0016787">
    <property type="term" value="F:hydrolase activity"/>
    <property type="evidence" value="ECO:0007669"/>
    <property type="project" value="UniProtKB-KW"/>
</dbReference>
<sequence length="282" mass="30777">MTERISGFQRAGLTFPVVDTGPIDGEIVVLLHGFPQTPTSWEATAAALHERGYRTVIPWQRGYSATAKPQRRYDYRSAELVADIAELLRITGPAHLVGHDWGAAVAWQTAAEHPASVRTLTTVSVPHPLAFLRSMASSNQALLSYYMLLFQIPVLPELLAARRPDLFSKFLARAGMPEEAQAVVLDEIVTPGLLSGGLNWYRGMPFVGTRPPSAKVTSPTTHIWSSGDVALARRGAELTEDYVQAPFRLIVLDGVSHWIPDERPDELAEIIVENATAHPAGG</sequence>
<dbReference type="Proteomes" id="UP001178281">
    <property type="component" value="Unassembled WGS sequence"/>
</dbReference>
<comment type="caution">
    <text evidence="3">The sequence shown here is derived from an EMBL/GenBank/DDBJ whole genome shotgun (WGS) entry which is preliminary data.</text>
</comment>
<evidence type="ECO:0000256" key="1">
    <source>
        <dbReference type="ARBA" id="ARBA00022801"/>
    </source>
</evidence>
<keyword evidence="1 3" id="KW-0378">Hydrolase</keyword>
<dbReference type="Pfam" id="PF00561">
    <property type="entry name" value="Abhydrolase_1"/>
    <property type="match status" value="1"/>
</dbReference>
<gene>
    <name evidence="3" type="ORF">Q7X28_10140</name>
</gene>
<evidence type="ECO:0000313" key="3">
    <source>
        <dbReference type="EMBL" id="MDP0398285.1"/>
    </source>
</evidence>
<dbReference type="Gene3D" id="3.40.50.1820">
    <property type="entry name" value="alpha/beta hydrolase"/>
    <property type="match status" value="1"/>
</dbReference>
<dbReference type="PANTHER" id="PTHR43329">
    <property type="entry name" value="EPOXIDE HYDROLASE"/>
    <property type="match status" value="1"/>
</dbReference>
<evidence type="ECO:0000259" key="2">
    <source>
        <dbReference type="Pfam" id="PF00561"/>
    </source>
</evidence>
<reference evidence="3" key="1">
    <citation type="submission" date="2023-08" db="EMBL/GenBank/DDBJ databases">
        <title>The draft genome of Tsukamurella strandjordii strain 050030.</title>
        <authorList>
            <person name="Zhao F."/>
            <person name="Feng Y."/>
            <person name="Zong Z."/>
        </authorList>
    </citation>
    <scope>NUCLEOTIDE SEQUENCE</scope>
    <source>
        <strain evidence="3">050030</strain>
    </source>
</reference>
<dbReference type="InterPro" id="IPR000639">
    <property type="entry name" value="Epox_hydrolase-like"/>
</dbReference>
<feature type="domain" description="AB hydrolase-1" evidence="2">
    <location>
        <begin position="27"/>
        <end position="150"/>
    </location>
</feature>
<dbReference type="EMBL" id="JAUTIX010000003">
    <property type="protein sequence ID" value="MDP0398285.1"/>
    <property type="molecule type" value="Genomic_DNA"/>
</dbReference>
<name>A0AA90S831_9ACTN</name>
<evidence type="ECO:0000313" key="4">
    <source>
        <dbReference type="Proteomes" id="UP001178281"/>
    </source>
</evidence>
<dbReference type="SUPFAM" id="SSF53474">
    <property type="entry name" value="alpha/beta-Hydrolases"/>
    <property type="match status" value="1"/>
</dbReference>
<dbReference type="InterPro" id="IPR000073">
    <property type="entry name" value="AB_hydrolase_1"/>
</dbReference>
<dbReference type="InterPro" id="IPR029058">
    <property type="entry name" value="AB_hydrolase_fold"/>
</dbReference>
<protein>
    <submittedName>
        <fullName evidence="3">Alpha/beta fold hydrolase</fullName>
    </submittedName>
</protein>
<proteinExistence type="predicted"/>
<keyword evidence="4" id="KW-1185">Reference proteome</keyword>
<dbReference type="AlphaFoldDB" id="A0AA90S831"/>